<evidence type="ECO:0000256" key="1">
    <source>
        <dbReference type="ARBA" id="ARBA00005953"/>
    </source>
</evidence>
<dbReference type="CDD" id="cd00586">
    <property type="entry name" value="4HBT"/>
    <property type="match status" value="1"/>
</dbReference>
<keyword evidence="2" id="KW-0378">Hydrolase</keyword>
<proteinExistence type="inferred from homology"/>
<dbReference type="GO" id="GO:0047617">
    <property type="term" value="F:fatty acyl-CoA hydrolase activity"/>
    <property type="evidence" value="ECO:0007669"/>
    <property type="project" value="TreeGrafter"/>
</dbReference>
<dbReference type="InterPro" id="IPR050563">
    <property type="entry name" value="4-hydroxybenzoyl-CoA_TE"/>
</dbReference>
<sequence length="158" mass="16641">MTDYPVRIPFETRWRDNDQYGHVNNVVYYEAMDTAVNAWMIRHAGLDPAGGGPIALVVASNCRYLAPASFPEPLEVGVSVGRLGTTSVTWALGILRAAGGVPHGAVPGVSSDGSDASGETIATGEFVHVFVDAATRRPVPVPAGVREAFAAYGMLDRA</sequence>
<evidence type="ECO:0000313" key="4">
    <source>
        <dbReference type="Proteomes" id="UP000671914"/>
    </source>
</evidence>
<organism evidence="3 4">
    <name type="scientific">Agromyces archimandritae</name>
    <dbReference type="NCBI Taxonomy" id="2781962"/>
    <lineage>
        <taxon>Bacteria</taxon>
        <taxon>Bacillati</taxon>
        <taxon>Actinomycetota</taxon>
        <taxon>Actinomycetes</taxon>
        <taxon>Micrococcales</taxon>
        <taxon>Microbacteriaceae</taxon>
        <taxon>Agromyces</taxon>
    </lineage>
</organism>
<comment type="similarity">
    <text evidence="1">Belongs to the 4-hydroxybenzoyl-CoA thioesterase family.</text>
</comment>
<dbReference type="EMBL" id="CP071696">
    <property type="protein sequence ID" value="QTX05995.1"/>
    <property type="molecule type" value="Genomic_DNA"/>
</dbReference>
<protein>
    <submittedName>
        <fullName evidence="3">Acyl-CoA thioesterase</fullName>
    </submittedName>
</protein>
<evidence type="ECO:0000313" key="3">
    <source>
        <dbReference type="EMBL" id="QTX05995.1"/>
    </source>
</evidence>
<evidence type="ECO:0000256" key="2">
    <source>
        <dbReference type="ARBA" id="ARBA00022801"/>
    </source>
</evidence>
<dbReference type="RefSeq" id="WP_210901507.1">
    <property type="nucleotide sequence ID" value="NZ_CP071696.1"/>
</dbReference>
<accession>A0A975FPI1</accession>
<dbReference type="PANTHER" id="PTHR31793:SF27">
    <property type="entry name" value="NOVEL THIOESTERASE SUPERFAMILY DOMAIN AND SAPOSIN A-TYPE DOMAIN CONTAINING PROTEIN (0610012H03RIK)"/>
    <property type="match status" value="1"/>
</dbReference>
<dbReference type="PANTHER" id="PTHR31793">
    <property type="entry name" value="4-HYDROXYBENZOYL-COA THIOESTERASE FAMILY MEMBER"/>
    <property type="match status" value="1"/>
</dbReference>
<dbReference type="SUPFAM" id="SSF54637">
    <property type="entry name" value="Thioesterase/thiol ester dehydrase-isomerase"/>
    <property type="match status" value="1"/>
</dbReference>
<dbReference type="AlphaFoldDB" id="A0A975FPI1"/>
<keyword evidence="4" id="KW-1185">Reference proteome</keyword>
<dbReference type="InterPro" id="IPR029069">
    <property type="entry name" value="HotDog_dom_sf"/>
</dbReference>
<dbReference type="Proteomes" id="UP000671914">
    <property type="component" value="Chromosome"/>
</dbReference>
<gene>
    <name evidence="3" type="ORF">G127AT_07390</name>
</gene>
<name>A0A975FPI1_9MICO</name>
<dbReference type="Pfam" id="PF13279">
    <property type="entry name" value="4HBT_2"/>
    <property type="match status" value="1"/>
</dbReference>
<reference evidence="3" key="1">
    <citation type="submission" date="2021-03" db="EMBL/GenBank/DDBJ databases">
        <title>Agromyces archimandritus sp. nov., isolated from the cockroach Archimandrita tessellata.</title>
        <authorList>
            <person name="Guzman J."/>
            <person name="Ortuzar M."/>
            <person name="Poehlein A."/>
            <person name="Daniel R."/>
            <person name="Trujillo M."/>
            <person name="Vilcinskas A."/>
        </authorList>
    </citation>
    <scope>NUCLEOTIDE SEQUENCE</scope>
    <source>
        <strain evidence="3">G127AT</strain>
    </source>
</reference>
<dbReference type="KEGG" id="aarc:G127AT_07390"/>
<dbReference type="Gene3D" id="3.10.129.10">
    <property type="entry name" value="Hotdog Thioesterase"/>
    <property type="match status" value="1"/>
</dbReference>